<reference evidence="5" key="1">
    <citation type="submission" date="2018-06" db="EMBL/GenBank/DDBJ databases">
        <authorList>
            <person name="Zhirakovskaya E."/>
        </authorList>
    </citation>
    <scope>NUCLEOTIDE SEQUENCE</scope>
</reference>
<gene>
    <name evidence="5" type="ORF">MNBD_ALPHA05-1700</name>
</gene>
<dbReference type="InterPro" id="IPR037066">
    <property type="entry name" value="Plug_dom_sf"/>
</dbReference>
<dbReference type="EMBL" id="UOEH01000268">
    <property type="protein sequence ID" value="VAV99203.1"/>
    <property type="molecule type" value="Genomic_DNA"/>
</dbReference>
<feature type="non-terminal residue" evidence="5">
    <location>
        <position position="222"/>
    </location>
</feature>
<dbReference type="SMART" id="SM00965">
    <property type="entry name" value="STN"/>
    <property type="match status" value="1"/>
</dbReference>
<dbReference type="AlphaFoldDB" id="A0A3B0SRX5"/>
<keyword evidence="3" id="KW-0998">Cell outer membrane</keyword>
<evidence type="ECO:0000256" key="2">
    <source>
        <dbReference type="ARBA" id="ARBA00023136"/>
    </source>
</evidence>
<keyword evidence="5" id="KW-0675">Receptor</keyword>
<evidence type="ECO:0000259" key="4">
    <source>
        <dbReference type="SMART" id="SM00965"/>
    </source>
</evidence>
<sequence>MTNASNKQGFKTRSKLFASTLAITAVMAAAPVQAQAAATSELMIEAQSMETALNQLAQNYDKQIVVYSADAKGMTAQKLEGAYTEKEALDTILKDSGLVFKYVNDRTIAVGSPARLAANYKSDQGVSSFRVAQLATQEDRAVESISDARSGSADAQQRDEVVVTGSRIRRSPFSSPTPTTIIDRTTIEQSGLTQLSDIITRLPSISPGTGLGTSTGGTFESG</sequence>
<dbReference type="PANTHER" id="PTHR47234">
    <property type="match status" value="1"/>
</dbReference>
<organism evidence="5">
    <name type="scientific">hydrothermal vent metagenome</name>
    <dbReference type="NCBI Taxonomy" id="652676"/>
    <lineage>
        <taxon>unclassified sequences</taxon>
        <taxon>metagenomes</taxon>
        <taxon>ecological metagenomes</taxon>
    </lineage>
</organism>
<protein>
    <submittedName>
        <fullName evidence="5">TonB-dependent receptor</fullName>
    </submittedName>
</protein>
<keyword evidence="2" id="KW-0472">Membrane</keyword>
<accession>A0A3B0SRX5</accession>
<proteinExistence type="predicted"/>
<dbReference type="Gene3D" id="3.55.50.30">
    <property type="match status" value="1"/>
</dbReference>
<dbReference type="PANTHER" id="PTHR47234:SF3">
    <property type="entry name" value="SECRETIN_TONB SHORT N-TERMINAL DOMAIN-CONTAINING PROTEIN"/>
    <property type="match status" value="1"/>
</dbReference>
<evidence type="ECO:0000256" key="1">
    <source>
        <dbReference type="ARBA" id="ARBA00022448"/>
    </source>
</evidence>
<dbReference type="SUPFAM" id="SSF56935">
    <property type="entry name" value="Porins"/>
    <property type="match status" value="1"/>
</dbReference>
<name>A0A3B0SRX5_9ZZZZ</name>
<dbReference type="GO" id="GO:0019867">
    <property type="term" value="C:outer membrane"/>
    <property type="evidence" value="ECO:0007669"/>
    <property type="project" value="InterPro"/>
</dbReference>
<keyword evidence="1" id="KW-0813">Transport</keyword>
<feature type="domain" description="Secretin/TonB short N-terminal" evidence="4">
    <location>
        <begin position="63"/>
        <end position="113"/>
    </location>
</feature>
<evidence type="ECO:0000313" key="5">
    <source>
        <dbReference type="EMBL" id="VAV99203.1"/>
    </source>
</evidence>
<dbReference type="InterPro" id="IPR011662">
    <property type="entry name" value="Secretin/TonB_short_N"/>
</dbReference>
<dbReference type="Gene3D" id="2.170.130.10">
    <property type="entry name" value="TonB-dependent receptor, plug domain"/>
    <property type="match status" value="1"/>
</dbReference>
<evidence type="ECO:0000256" key="3">
    <source>
        <dbReference type="ARBA" id="ARBA00023237"/>
    </source>
</evidence>